<feature type="binding site" evidence="7">
    <location>
        <position position="92"/>
    </location>
    <ligand>
        <name>ATP</name>
        <dbReference type="ChEBI" id="CHEBI:30616"/>
    </ligand>
</feature>
<proteinExistence type="inferred from homology"/>
<protein>
    <recommendedName>
        <fullName evidence="3">nucleoside-diphosphate kinase</fullName>
        <ecNumber evidence="3">2.7.4.6</ecNumber>
    </recommendedName>
</protein>
<keyword evidence="5" id="KW-0808">Transferase</keyword>
<evidence type="ECO:0000256" key="2">
    <source>
        <dbReference type="ARBA" id="ARBA00008142"/>
    </source>
</evidence>
<dbReference type="SMART" id="SM00562">
    <property type="entry name" value="NDK"/>
    <property type="match status" value="1"/>
</dbReference>
<dbReference type="CDD" id="cd04413">
    <property type="entry name" value="NDPk_I"/>
    <property type="match status" value="1"/>
</dbReference>
<organism evidence="10 11">
    <name type="scientific">Bacteroides faecichinchillae</name>
    <dbReference type="NCBI Taxonomy" id="871325"/>
    <lineage>
        <taxon>Bacteria</taxon>
        <taxon>Pseudomonadati</taxon>
        <taxon>Bacteroidota</taxon>
        <taxon>Bacteroidia</taxon>
        <taxon>Bacteroidales</taxon>
        <taxon>Bacteroidaceae</taxon>
        <taxon>Bacteroides</taxon>
    </lineage>
</organism>
<comment type="similarity">
    <text evidence="2 7 8">Belongs to the NDK family.</text>
</comment>
<feature type="binding site" evidence="7">
    <location>
        <position position="10"/>
    </location>
    <ligand>
        <name>ATP</name>
        <dbReference type="ChEBI" id="CHEBI:30616"/>
    </ligand>
</feature>
<gene>
    <name evidence="10" type="ORF">SAMN05444349_11636</name>
</gene>
<dbReference type="GO" id="GO:0006228">
    <property type="term" value="P:UTP biosynthetic process"/>
    <property type="evidence" value="ECO:0007669"/>
    <property type="project" value="InterPro"/>
</dbReference>
<feature type="active site" description="Pros-phosphohistidine intermediate" evidence="7">
    <location>
        <position position="116"/>
    </location>
</feature>
<evidence type="ECO:0000256" key="8">
    <source>
        <dbReference type="RuleBase" id="RU004011"/>
    </source>
</evidence>
<dbReference type="GO" id="GO:0006183">
    <property type="term" value="P:GTP biosynthetic process"/>
    <property type="evidence" value="ECO:0007669"/>
    <property type="project" value="InterPro"/>
</dbReference>
<evidence type="ECO:0000256" key="7">
    <source>
        <dbReference type="PROSITE-ProRule" id="PRU00706"/>
    </source>
</evidence>
<dbReference type="OrthoDB" id="9801161at2"/>
<reference evidence="10 11" key="1">
    <citation type="submission" date="2016-11" db="EMBL/GenBank/DDBJ databases">
        <authorList>
            <person name="Jaros S."/>
            <person name="Januszkiewicz K."/>
            <person name="Wedrychowicz H."/>
        </authorList>
    </citation>
    <scope>NUCLEOTIDE SEQUENCE [LARGE SCALE GENOMIC DNA]</scope>
    <source>
        <strain evidence="10 11">DSM 26883</strain>
    </source>
</reference>
<dbReference type="AlphaFoldDB" id="A0A1M5AQX6"/>
<evidence type="ECO:0000313" key="10">
    <source>
        <dbReference type="EMBL" id="SHF32639.1"/>
    </source>
</evidence>
<dbReference type="RefSeq" id="WP_073349828.1">
    <property type="nucleotide sequence ID" value="NZ_FQVD01000016.1"/>
</dbReference>
<sequence length="154" mass="17450">MLEKTLVILKPCTLQRGLVGEITHRFERKGLRLAGMKMMQLTDALLSEHYSHLSSKPFFQRVKDSMMTAPVIVCCFEGVDAIQTVRTLAGPTNGRLAAPGTIRGDYSMSFQENIVHTSDSPETAAAELTRFFKPEEIFDYKQITFDYLYANDEY</sequence>
<dbReference type="Pfam" id="PF00334">
    <property type="entry name" value="NDK"/>
    <property type="match status" value="1"/>
</dbReference>
<dbReference type="Gene3D" id="3.30.70.141">
    <property type="entry name" value="Nucleoside diphosphate kinase-like domain"/>
    <property type="match status" value="1"/>
</dbReference>
<dbReference type="GO" id="GO:0006241">
    <property type="term" value="P:CTP biosynthetic process"/>
    <property type="evidence" value="ECO:0007669"/>
    <property type="project" value="InterPro"/>
</dbReference>
<dbReference type="InterPro" id="IPR001564">
    <property type="entry name" value="Nucleoside_diP_kinase"/>
</dbReference>
<dbReference type="Proteomes" id="UP000184436">
    <property type="component" value="Unassembled WGS sequence"/>
</dbReference>
<feature type="binding site" evidence="7">
    <location>
        <position position="58"/>
    </location>
    <ligand>
        <name>ATP</name>
        <dbReference type="ChEBI" id="CHEBI:30616"/>
    </ligand>
</feature>
<dbReference type="EC" id="2.7.4.6" evidence="3"/>
<accession>A0A1M5AQX6</accession>
<evidence type="ECO:0000256" key="5">
    <source>
        <dbReference type="ARBA" id="ARBA00022679"/>
    </source>
</evidence>
<feature type="binding site" evidence="7">
    <location>
        <position position="103"/>
    </location>
    <ligand>
        <name>ATP</name>
        <dbReference type="ChEBI" id="CHEBI:30616"/>
    </ligand>
</feature>
<keyword evidence="4" id="KW-0597">Phosphoprotein</keyword>
<dbReference type="FunFam" id="3.30.70.141:FF:000014">
    <property type="entry name" value="Nucleoside diphosphate kinase"/>
    <property type="match status" value="1"/>
</dbReference>
<dbReference type="STRING" id="871325.SAMN05444349_11636"/>
<evidence type="ECO:0000256" key="4">
    <source>
        <dbReference type="ARBA" id="ARBA00022553"/>
    </source>
</evidence>
<keyword evidence="6 10" id="KW-0418">Kinase</keyword>
<evidence type="ECO:0000256" key="1">
    <source>
        <dbReference type="ARBA" id="ARBA00001946"/>
    </source>
</evidence>
<evidence type="ECO:0000313" key="11">
    <source>
        <dbReference type="Proteomes" id="UP000184436"/>
    </source>
</evidence>
<dbReference type="EMBL" id="FQVD01000016">
    <property type="protein sequence ID" value="SHF32639.1"/>
    <property type="molecule type" value="Genomic_DNA"/>
</dbReference>
<dbReference type="PRINTS" id="PR01243">
    <property type="entry name" value="NUCDPKINASE"/>
</dbReference>
<name>A0A1M5AQX6_9BACE</name>
<feature type="domain" description="Nucleoside diphosphate kinase-like" evidence="9">
    <location>
        <begin position="2"/>
        <end position="139"/>
    </location>
</feature>
<dbReference type="PANTHER" id="PTHR11349">
    <property type="entry name" value="NUCLEOSIDE DIPHOSPHATE KINASE"/>
    <property type="match status" value="1"/>
</dbReference>
<evidence type="ECO:0000256" key="3">
    <source>
        <dbReference type="ARBA" id="ARBA00012966"/>
    </source>
</evidence>
<dbReference type="NCBIfam" id="NF001908">
    <property type="entry name" value="PRK00668.1"/>
    <property type="match status" value="1"/>
</dbReference>
<dbReference type="PROSITE" id="PS51374">
    <property type="entry name" value="NDPK_LIKE"/>
    <property type="match status" value="1"/>
</dbReference>
<dbReference type="InterPro" id="IPR036850">
    <property type="entry name" value="NDK-like_dom_sf"/>
</dbReference>
<evidence type="ECO:0000256" key="6">
    <source>
        <dbReference type="ARBA" id="ARBA00022777"/>
    </source>
</evidence>
<dbReference type="SUPFAM" id="SSF54919">
    <property type="entry name" value="Nucleoside diphosphate kinase, NDK"/>
    <property type="match status" value="1"/>
</dbReference>
<feature type="binding site" evidence="7">
    <location>
        <position position="86"/>
    </location>
    <ligand>
        <name>ATP</name>
        <dbReference type="ChEBI" id="CHEBI:30616"/>
    </ligand>
</feature>
<dbReference type="InterPro" id="IPR034907">
    <property type="entry name" value="NDK-like_dom"/>
</dbReference>
<feature type="binding site" evidence="7">
    <location>
        <position position="113"/>
    </location>
    <ligand>
        <name>ATP</name>
        <dbReference type="ChEBI" id="CHEBI:30616"/>
    </ligand>
</feature>
<evidence type="ECO:0000259" key="9">
    <source>
        <dbReference type="SMART" id="SM00562"/>
    </source>
</evidence>
<keyword evidence="11" id="KW-1185">Reference proteome</keyword>
<comment type="cofactor">
    <cofactor evidence="1">
        <name>Mg(2+)</name>
        <dbReference type="ChEBI" id="CHEBI:18420"/>
    </cofactor>
</comment>
<dbReference type="GO" id="GO:0004550">
    <property type="term" value="F:nucleoside diphosphate kinase activity"/>
    <property type="evidence" value="ECO:0007669"/>
    <property type="project" value="UniProtKB-EC"/>
</dbReference>